<dbReference type="CDD" id="cd02196">
    <property type="entry name" value="PurM"/>
    <property type="match status" value="1"/>
</dbReference>
<dbReference type="AlphaFoldDB" id="A0A1W6LM68"/>
<dbReference type="EC" id="6.3.3.1" evidence="3 12"/>
<proteinExistence type="inferred from homology"/>
<accession>A0A1W6LM68</accession>
<keyword evidence="6 12" id="KW-0547">Nucleotide-binding</keyword>
<dbReference type="SUPFAM" id="SSF56042">
    <property type="entry name" value="PurM C-terminal domain-like"/>
    <property type="match status" value="1"/>
</dbReference>
<evidence type="ECO:0000259" key="13">
    <source>
        <dbReference type="Pfam" id="PF00586"/>
    </source>
</evidence>
<organism evidence="15 16">
    <name type="scientific">Sedimentisphaera salicampi</name>
    <dbReference type="NCBI Taxonomy" id="1941349"/>
    <lineage>
        <taxon>Bacteria</taxon>
        <taxon>Pseudomonadati</taxon>
        <taxon>Planctomycetota</taxon>
        <taxon>Phycisphaerae</taxon>
        <taxon>Sedimentisphaerales</taxon>
        <taxon>Sedimentisphaeraceae</taxon>
        <taxon>Sedimentisphaera</taxon>
    </lineage>
</organism>
<dbReference type="InterPro" id="IPR004733">
    <property type="entry name" value="PurM_cligase"/>
</dbReference>
<name>A0A1W6LM68_9BACT</name>
<comment type="subcellular location">
    <subcellularLocation>
        <location evidence="12">Cytoplasm</location>
    </subcellularLocation>
</comment>
<gene>
    <name evidence="12 15" type="primary">purM</name>
    <name evidence="15" type="ORF">STSP1_01283</name>
</gene>
<feature type="domain" description="PurM-like C-terminal" evidence="14">
    <location>
        <begin position="180"/>
        <end position="352"/>
    </location>
</feature>
<dbReference type="GO" id="GO:0004637">
    <property type="term" value="F:phosphoribosylamine-glycine ligase activity"/>
    <property type="evidence" value="ECO:0007669"/>
    <property type="project" value="TreeGrafter"/>
</dbReference>
<dbReference type="PANTHER" id="PTHR10520">
    <property type="entry name" value="TRIFUNCTIONAL PURINE BIOSYNTHETIC PROTEIN ADENOSINE-3-RELATED"/>
    <property type="match status" value="1"/>
</dbReference>
<dbReference type="Proteomes" id="UP000193334">
    <property type="component" value="Chromosome"/>
</dbReference>
<keyword evidence="12" id="KW-0963">Cytoplasm</keyword>
<dbReference type="InterPro" id="IPR036921">
    <property type="entry name" value="PurM-like_N_sf"/>
</dbReference>
<dbReference type="STRING" id="1941349.STSP1_01283"/>
<evidence type="ECO:0000256" key="9">
    <source>
        <dbReference type="ARBA" id="ARBA00032931"/>
    </source>
</evidence>
<evidence type="ECO:0000256" key="7">
    <source>
        <dbReference type="ARBA" id="ARBA00022840"/>
    </source>
</evidence>
<dbReference type="InterPro" id="IPR016188">
    <property type="entry name" value="PurM-like_N"/>
</dbReference>
<keyword evidence="12" id="KW-0658">Purine biosynthesis</keyword>
<evidence type="ECO:0000256" key="8">
    <source>
        <dbReference type="ARBA" id="ARBA00031908"/>
    </source>
</evidence>
<dbReference type="EMBL" id="CP021023">
    <property type="protein sequence ID" value="ARN56890.1"/>
    <property type="molecule type" value="Genomic_DNA"/>
</dbReference>
<dbReference type="GO" id="GO:0006189">
    <property type="term" value="P:'de novo' IMP biosynthetic process"/>
    <property type="evidence" value="ECO:0007669"/>
    <property type="project" value="UniProtKB-UniRule"/>
</dbReference>
<comment type="pathway">
    <text evidence="1 12">Purine metabolism; IMP biosynthesis via de novo pathway; 5-amino-1-(5-phospho-D-ribosyl)imidazole from N(2)-formyl-N(1)-(5-phospho-D-ribosyl)glycinamide: step 2/2.</text>
</comment>
<keyword evidence="5 12" id="KW-0436">Ligase</keyword>
<keyword evidence="7 12" id="KW-0067">ATP-binding</keyword>
<dbReference type="Gene3D" id="3.90.650.10">
    <property type="entry name" value="PurM-like C-terminal domain"/>
    <property type="match status" value="1"/>
</dbReference>
<evidence type="ECO:0000313" key="15">
    <source>
        <dbReference type="EMBL" id="ARN56890.1"/>
    </source>
</evidence>
<dbReference type="RefSeq" id="WP_085755567.1">
    <property type="nucleotide sequence ID" value="NZ_CP021023.1"/>
</dbReference>
<dbReference type="Pfam" id="PF00586">
    <property type="entry name" value="AIRS"/>
    <property type="match status" value="1"/>
</dbReference>
<evidence type="ECO:0000256" key="6">
    <source>
        <dbReference type="ARBA" id="ARBA00022741"/>
    </source>
</evidence>
<evidence type="ECO:0000256" key="1">
    <source>
        <dbReference type="ARBA" id="ARBA00004686"/>
    </source>
</evidence>
<dbReference type="InterPro" id="IPR010918">
    <property type="entry name" value="PurM-like_C_dom"/>
</dbReference>
<protein>
    <recommendedName>
        <fullName evidence="4 12">Phosphoribosylformylglycinamidine cyclo-ligase</fullName>
        <ecNumber evidence="3 12">6.3.3.1</ecNumber>
    </recommendedName>
    <alternativeName>
        <fullName evidence="9 12">AIR synthase</fullName>
    </alternativeName>
    <alternativeName>
        <fullName evidence="10 12">AIRS</fullName>
    </alternativeName>
    <alternativeName>
        <fullName evidence="8 12">Phosphoribosyl-aminoimidazole synthetase</fullName>
    </alternativeName>
</protein>
<dbReference type="NCBIfam" id="TIGR00878">
    <property type="entry name" value="purM"/>
    <property type="match status" value="1"/>
</dbReference>
<dbReference type="Gene3D" id="3.30.1330.10">
    <property type="entry name" value="PurM-like, N-terminal domain"/>
    <property type="match status" value="1"/>
</dbReference>
<evidence type="ECO:0000256" key="5">
    <source>
        <dbReference type="ARBA" id="ARBA00022598"/>
    </source>
</evidence>
<dbReference type="KEGG" id="pbp:STSP1_01283"/>
<dbReference type="GO" id="GO:0004641">
    <property type="term" value="F:phosphoribosylformylglycinamidine cyclo-ligase activity"/>
    <property type="evidence" value="ECO:0007669"/>
    <property type="project" value="UniProtKB-UniRule"/>
</dbReference>
<evidence type="ECO:0000259" key="14">
    <source>
        <dbReference type="Pfam" id="PF02769"/>
    </source>
</evidence>
<dbReference type="GO" id="GO:0005829">
    <property type="term" value="C:cytosol"/>
    <property type="evidence" value="ECO:0007669"/>
    <property type="project" value="TreeGrafter"/>
</dbReference>
<evidence type="ECO:0000313" key="16">
    <source>
        <dbReference type="Proteomes" id="UP000193334"/>
    </source>
</evidence>
<dbReference type="FunFam" id="3.90.650.10:FF:000001">
    <property type="entry name" value="Phosphoribosylformylglycinamidine cyclo-ligase"/>
    <property type="match status" value="1"/>
</dbReference>
<dbReference type="Pfam" id="PF02769">
    <property type="entry name" value="AIRS_C"/>
    <property type="match status" value="1"/>
</dbReference>
<evidence type="ECO:0000256" key="11">
    <source>
        <dbReference type="ARBA" id="ARBA00049057"/>
    </source>
</evidence>
<feature type="domain" description="PurM-like N-terminal" evidence="13">
    <location>
        <begin position="63"/>
        <end position="168"/>
    </location>
</feature>
<evidence type="ECO:0000256" key="12">
    <source>
        <dbReference type="HAMAP-Rule" id="MF_00741"/>
    </source>
</evidence>
<sequence length="354" mass="37886">MSDYLTYQSSGVNIEANDEMVEKIKGSVGSTFGPRVMDLHGGFAGLFSLENSNNFSKNYKNPVLVSCTDGVGTKVMLARDMCKFDTVGQDLVAMSVNDMIVLGAAPLFFLDYLAADELNPEKVAVLVEGIAAACREAGCSLIGGETAEMPGIYSKNDFDMAGFAVGVVEKDEIIKGDSAEPGDVIIGLSSSGVHSNGYSLVRNICFNKAKLSLDSPVDSLGGRKLGEVLLEPTKLYVQPVLAVLEELKAASEIKAMAHITGGGLVGNIPRVLPEGTKAVIKRKSWEKPDIFPFLQKTGPVEESEMYRVFNMGVGFVMVVSPEKADKAVEILTKNGQQAWQIGEICKGSKEVVIQ</sequence>
<evidence type="ECO:0000256" key="3">
    <source>
        <dbReference type="ARBA" id="ARBA00013047"/>
    </source>
</evidence>
<dbReference type="UniPathway" id="UPA00074">
    <property type="reaction ID" value="UER00129"/>
</dbReference>
<dbReference type="GO" id="GO:0005524">
    <property type="term" value="F:ATP binding"/>
    <property type="evidence" value="ECO:0007669"/>
    <property type="project" value="UniProtKB-KW"/>
</dbReference>
<keyword evidence="16" id="KW-1185">Reference proteome</keyword>
<evidence type="ECO:0000256" key="10">
    <source>
        <dbReference type="ARBA" id="ARBA00033093"/>
    </source>
</evidence>
<dbReference type="FunFam" id="3.30.1330.10:FF:000001">
    <property type="entry name" value="Phosphoribosylformylglycinamidine cyclo-ligase"/>
    <property type="match status" value="1"/>
</dbReference>
<evidence type="ECO:0000256" key="4">
    <source>
        <dbReference type="ARBA" id="ARBA00020367"/>
    </source>
</evidence>
<comment type="similarity">
    <text evidence="2 12">Belongs to the AIR synthase family.</text>
</comment>
<dbReference type="InterPro" id="IPR036676">
    <property type="entry name" value="PurM-like_C_sf"/>
</dbReference>
<comment type="catalytic activity">
    <reaction evidence="11 12">
        <text>2-formamido-N(1)-(5-O-phospho-beta-D-ribosyl)acetamidine + ATP = 5-amino-1-(5-phospho-beta-D-ribosyl)imidazole + ADP + phosphate + H(+)</text>
        <dbReference type="Rhea" id="RHEA:23032"/>
        <dbReference type="ChEBI" id="CHEBI:15378"/>
        <dbReference type="ChEBI" id="CHEBI:30616"/>
        <dbReference type="ChEBI" id="CHEBI:43474"/>
        <dbReference type="ChEBI" id="CHEBI:137981"/>
        <dbReference type="ChEBI" id="CHEBI:147287"/>
        <dbReference type="ChEBI" id="CHEBI:456216"/>
        <dbReference type="EC" id="6.3.3.1"/>
    </reaction>
</comment>
<evidence type="ECO:0000256" key="2">
    <source>
        <dbReference type="ARBA" id="ARBA00010280"/>
    </source>
</evidence>
<dbReference type="SUPFAM" id="SSF55326">
    <property type="entry name" value="PurM N-terminal domain-like"/>
    <property type="match status" value="1"/>
</dbReference>
<dbReference type="HAMAP" id="MF_00741">
    <property type="entry name" value="AIRS"/>
    <property type="match status" value="1"/>
</dbReference>
<reference evidence="16" key="1">
    <citation type="submission" date="2017-04" db="EMBL/GenBank/DDBJ databases">
        <title>Comparative genomics and description of representatives of a novel lineage of planctomycetes thriving in anoxic sediments.</title>
        <authorList>
            <person name="Spring S."/>
            <person name="Bunk B."/>
            <person name="Sproer C."/>
        </authorList>
    </citation>
    <scope>NUCLEOTIDE SEQUENCE [LARGE SCALE GENOMIC DNA]</scope>
    <source>
        <strain evidence="16">ST-PulAB-D4</strain>
    </source>
</reference>
<dbReference type="GO" id="GO:0046084">
    <property type="term" value="P:adenine biosynthetic process"/>
    <property type="evidence" value="ECO:0007669"/>
    <property type="project" value="TreeGrafter"/>
</dbReference>
<dbReference type="PANTHER" id="PTHR10520:SF12">
    <property type="entry name" value="TRIFUNCTIONAL PURINE BIOSYNTHETIC PROTEIN ADENOSINE-3"/>
    <property type="match status" value="1"/>
</dbReference>